<name>I3S003_LOTJA</name>
<dbReference type="EMBL" id="BT133800">
    <property type="protein sequence ID" value="AFK33595.1"/>
    <property type="molecule type" value="mRNA"/>
</dbReference>
<accession>I3S003</accession>
<protein>
    <submittedName>
        <fullName evidence="1">Uncharacterized protein</fullName>
    </submittedName>
</protein>
<organism evidence="1">
    <name type="scientific">Lotus japonicus</name>
    <name type="common">Lotus corniculatus var. japonicus</name>
    <dbReference type="NCBI Taxonomy" id="34305"/>
    <lineage>
        <taxon>Eukaryota</taxon>
        <taxon>Viridiplantae</taxon>
        <taxon>Streptophyta</taxon>
        <taxon>Embryophyta</taxon>
        <taxon>Tracheophyta</taxon>
        <taxon>Spermatophyta</taxon>
        <taxon>Magnoliopsida</taxon>
        <taxon>eudicotyledons</taxon>
        <taxon>Gunneridae</taxon>
        <taxon>Pentapetalae</taxon>
        <taxon>rosids</taxon>
        <taxon>fabids</taxon>
        <taxon>Fabales</taxon>
        <taxon>Fabaceae</taxon>
        <taxon>Papilionoideae</taxon>
        <taxon>50 kb inversion clade</taxon>
        <taxon>NPAAA clade</taxon>
        <taxon>Hologalegina</taxon>
        <taxon>robinioid clade</taxon>
        <taxon>Loteae</taxon>
        <taxon>Lotus</taxon>
    </lineage>
</organism>
<reference evidence="1" key="1">
    <citation type="submission" date="2012-05" db="EMBL/GenBank/DDBJ databases">
        <authorList>
            <person name="Krishnakumar V."/>
            <person name="Cheung F."/>
            <person name="Xiao Y."/>
            <person name="Chan A."/>
            <person name="Moskal W.A."/>
            <person name="Town C.D."/>
        </authorList>
    </citation>
    <scope>NUCLEOTIDE SEQUENCE</scope>
</reference>
<dbReference type="AlphaFoldDB" id="I3S003"/>
<evidence type="ECO:0000313" key="1">
    <source>
        <dbReference type="EMBL" id="AFK33595.1"/>
    </source>
</evidence>
<proteinExistence type="evidence at transcript level"/>
<sequence>MKVAKVTIATKARELRRAPRNLSHEESMVDSSYAMVAMEVGRSKEEPVLRIETRMTTRNMPIETGAMIRTSSSPKWSRMVEDDDGDEVLRVCGSGSAIFANRRGV</sequence>